<dbReference type="PANTHER" id="PTHR40465:SF1">
    <property type="entry name" value="DUF6534 DOMAIN-CONTAINING PROTEIN"/>
    <property type="match status" value="1"/>
</dbReference>
<dbReference type="Pfam" id="PF20152">
    <property type="entry name" value="DUF6534"/>
    <property type="match status" value="1"/>
</dbReference>
<dbReference type="EMBL" id="JAYKXP010000013">
    <property type="protein sequence ID" value="KAK7051325.1"/>
    <property type="molecule type" value="Genomic_DNA"/>
</dbReference>
<evidence type="ECO:0000313" key="4">
    <source>
        <dbReference type="Proteomes" id="UP001383192"/>
    </source>
</evidence>
<dbReference type="InterPro" id="IPR045339">
    <property type="entry name" value="DUF6534"/>
</dbReference>
<protein>
    <recommendedName>
        <fullName evidence="2">DUF6534 domain-containing protein</fullName>
    </recommendedName>
</protein>
<evidence type="ECO:0000256" key="1">
    <source>
        <dbReference type="SAM" id="Phobius"/>
    </source>
</evidence>
<comment type="caution">
    <text evidence="3">The sequence shown here is derived from an EMBL/GenBank/DDBJ whole genome shotgun (WGS) entry which is preliminary data.</text>
</comment>
<evidence type="ECO:0000313" key="3">
    <source>
        <dbReference type="EMBL" id="KAK7051325.1"/>
    </source>
</evidence>
<name>A0AAW0DLK7_9AGAR</name>
<feature type="transmembrane region" description="Helical" evidence="1">
    <location>
        <begin position="49"/>
        <end position="70"/>
    </location>
</feature>
<feature type="transmembrane region" description="Helical" evidence="1">
    <location>
        <begin position="120"/>
        <end position="139"/>
    </location>
</feature>
<keyword evidence="4" id="KW-1185">Reference proteome</keyword>
<organism evidence="3 4">
    <name type="scientific">Paramarasmius palmivorus</name>
    <dbReference type="NCBI Taxonomy" id="297713"/>
    <lineage>
        <taxon>Eukaryota</taxon>
        <taxon>Fungi</taxon>
        <taxon>Dikarya</taxon>
        <taxon>Basidiomycota</taxon>
        <taxon>Agaricomycotina</taxon>
        <taxon>Agaricomycetes</taxon>
        <taxon>Agaricomycetidae</taxon>
        <taxon>Agaricales</taxon>
        <taxon>Marasmiineae</taxon>
        <taxon>Marasmiaceae</taxon>
        <taxon>Paramarasmius</taxon>
    </lineage>
</organism>
<sequence length="264" mass="29578">MPTMEDNIDKTYGALLLGTLFSSLFSGMLLVQCIIYGKVYRSDESRIKAFVWAIWILDLLHNIAVWSSIWTWFIADFAAPENLDTIPKGIPLSIITTAILTIFVHGFFVFRIFSLSQRNWLICAPIVFLALLRLISAFGTSHLMFKEPSLYHFKANYRWIFSVGLGLSSAVDVLITFAMMLILRNSKTKSITLGVVIDSLIVYTLENGAITTAATVVSMICFLTMDNLIFLALYFVIAKLYANSVLAMYVLVPLPVLSKLTSDT</sequence>
<keyword evidence="1" id="KW-0472">Membrane</keyword>
<feature type="domain" description="DUF6534" evidence="2">
    <location>
        <begin position="168"/>
        <end position="248"/>
    </location>
</feature>
<gene>
    <name evidence="3" type="ORF">VNI00_004825</name>
</gene>
<dbReference type="AlphaFoldDB" id="A0AAW0DLK7"/>
<evidence type="ECO:0000259" key="2">
    <source>
        <dbReference type="Pfam" id="PF20152"/>
    </source>
</evidence>
<feature type="transmembrane region" description="Helical" evidence="1">
    <location>
        <begin position="90"/>
        <end position="113"/>
    </location>
</feature>
<dbReference type="Proteomes" id="UP001383192">
    <property type="component" value="Unassembled WGS sequence"/>
</dbReference>
<keyword evidence="1" id="KW-1133">Transmembrane helix</keyword>
<proteinExistence type="predicted"/>
<feature type="transmembrane region" description="Helical" evidence="1">
    <location>
        <begin position="159"/>
        <end position="183"/>
    </location>
</feature>
<dbReference type="PANTHER" id="PTHR40465">
    <property type="entry name" value="CHROMOSOME 1, WHOLE GENOME SHOTGUN SEQUENCE"/>
    <property type="match status" value="1"/>
</dbReference>
<reference evidence="3 4" key="1">
    <citation type="submission" date="2024-01" db="EMBL/GenBank/DDBJ databases">
        <title>A draft genome for a cacao thread blight-causing isolate of Paramarasmius palmivorus.</title>
        <authorList>
            <person name="Baruah I.K."/>
            <person name="Bukari Y."/>
            <person name="Amoako-Attah I."/>
            <person name="Meinhardt L.W."/>
            <person name="Bailey B.A."/>
            <person name="Cohen S.P."/>
        </authorList>
    </citation>
    <scope>NUCLEOTIDE SEQUENCE [LARGE SCALE GENOMIC DNA]</scope>
    <source>
        <strain evidence="3 4">GH-12</strain>
    </source>
</reference>
<keyword evidence="1" id="KW-0812">Transmembrane</keyword>
<feature type="transmembrane region" description="Helical" evidence="1">
    <location>
        <begin position="231"/>
        <end position="252"/>
    </location>
</feature>
<accession>A0AAW0DLK7</accession>
<feature type="transmembrane region" description="Helical" evidence="1">
    <location>
        <begin position="12"/>
        <end position="37"/>
    </location>
</feature>